<dbReference type="SUPFAM" id="SSF53850">
    <property type="entry name" value="Periplasmic binding protein-like II"/>
    <property type="match status" value="1"/>
</dbReference>
<comment type="caution">
    <text evidence="6">The sequence shown here is derived from an EMBL/GenBank/DDBJ whole genome shotgun (WGS) entry which is preliminary data.</text>
</comment>
<dbReference type="AlphaFoldDB" id="A0A1E2VBL8"/>
<dbReference type="InterPro" id="IPR000847">
    <property type="entry name" value="LysR_HTH_N"/>
</dbReference>
<reference evidence="6 7" key="1">
    <citation type="submission" date="2016-08" db="EMBL/GenBank/DDBJ databases">
        <authorList>
            <person name="Seilhamer J.J."/>
        </authorList>
    </citation>
    <scope>NUCLEOTIDE SEQUENCE [LARGE SCALE GENOMIC DNA]</scope>
    <source>
        <strain evidence="6 7">PH27A</strain>
    </source>
</reference>
<dbReference type="InterPro" id="IPR036390">
    <property type="entry name" value="WH_DNA-bd_sf"/>
</dbReference>
<keyword evidence="7" id="KW-1185">Reference proteome</keyword>
<dbReference type="InterPro" id="IPR005119">
    <property type="entry name" value="LysR_subst-bd"/>
</dbReference>
<comment type="similarity">
    <text evidence="1">Belongs to the LysR transcriptional regulatory family.</text>
</comment>
<dbReference type="InterPro" id="IPR050176">
    <property type="entry name" value="LTTR"/>
</dbReference>
<dbReference type="GO" id="GO:0003677">
    <property type="term" value="F:DNA binding"/>
    <property type="evidence" value="ECO:0007669"/>
    <property type="project" value="UniProtKB-KW"/>
</dbReference>
<evidence type="ECO:0000256" key="3">
    <source>
        <dbReference type="ARBA" id="ARBA00023125"/>
    </source>
</evidence>
<dbReference type="RefSeq" id="WP_068999379.1">
    <property type="nucleotide sequence ID" value="NZ_MDTQ01000001.1"/>
</dbReference>
<keyword evidence="4" id="KW-0804">Transcription</keyword>
<evidence type="ECO:0000256" key="2">
    <source>
        <dbReference type="ARBA" id="ARBA00023015"/>
    </source>
</evidence>
<dbReference type="Proteomes" id="UP000094291">
    <property type="component" value="Unassembled WGS sequence"/>
</dbReference>
<feature type="domain" description="HTH lysR-type" evidence="5">
    <location>
        <begin position="8"/>
        <end position="65"/>
    </location>
</feature>
<evidence type="ECO:0000259" key="5">
    <source>
        <dbReference type="PROSITE" id="PS50931"/>
    </source>
</evidence>
<dbReference type="Pfam" id="PF00126">
    <property type="entry name" value="HTH_1"/>
    <property type="match status" value="1"/>
</dbReference>
<dbReference type="STRING" id="197479.BFW38_13515"/>
<dbReference type="GO" id="GO:0003700">
    <property type="term" value="F:DNA-binding transcription factor activity"/>
    <property type="evidence" value="ECO:0007669"/>
    <property type="project" value="InterPro"/>
</dbReference>
<sequence>MIESSKALDIELLRTFHSAVHLGSLAAAAEARHRTLSAISMQLKRLESQLGTRLLVRGSRGVVPTPRGEALLHETRALLRLHDQVLGRFTGQKLTGKVRLGLPEDYAHELLLDVLPEFITQHPQVVLEVVTATSGELATQIRRAQLALAIILDRPISLPGGDALWQTDPIWAAPKHTSFDDRPSWPLALHGDHCPYRQLAIEALEGAGMSWHAVFTSTSIHAIESAIEAGLAISVIDRERMTPMMRELGSAEGLPSLRPCQAQLHLAPQIDDESSEAVEALAQLLRQRLHQRGPWRANRA</sequence>
<keyword evidence="2" id="KW-0805">Transcription regulation</keyword>
<protein>
    <submittedName>
        <fullName evidence="6">LysR family transcriptional regulator</fullName>
    </submittedName>
</protein>
<evidence type="ECO:0000313" key="6">
    <source>
        <dbReference type="EMBL" id="ODC04398.1"/>
    </source>
</evidence>
<dbReference type="Pfam" id="PF03466">
    <property type="entry name" value="LysR_substrate"/>
    <property type="match status" value="1"/>
</dbReference>
<dbReference type="EMBL" id="MDTQ01000001">
    <property type="protein sequence ID" value="ODC04398.1"/>
    <property type="molecule type" value="Genomic_DNA"/>
</dbReference>
<evidence type="ECO:0000256" key="4">
    <source>
        <dbReference type="ARBA" id="ARBA00023163"/>
    </source>
</evidence>
<dbReference type="PANTHER" id="PTHR30579">
    <property type="entry name" value="TRANSCRIPTIONAL REGULATOR"/>
    <property type="match status" value="1"/>
</dbReference>
<dbReference type="SUPFAM" id="SSF46785">
    <property type="entry name" value="Winged helix' DNA-binding domain"/>
    <property type="match status" value="1"/>
</dbReference>
<accession>A0A1E2VBL8</accession>
<dbReference type="InterPro" id="IPR036388">
    <property type="entry name" value="WH-like_DNA-bd_sf"/>
</dbReference>
<dbReference type="PROSITE" id="PS50931">
    <property type="entry name" value="HTH_LYSR"/>
    <property type="match status" value="1"/>
</dbReference>
<evidence type="ECO:0000256" key="1">
    <source>
        <dbReference type="ARBA" id="ARBA00009437"/>
    </source>
</evidence>
<name>A0A1E2VBL8_9GAMM</name>
<keyword evidence="3" id="KW-0238">DNA-binding</keyword>
<gene>
    <name evidence="6" type="ORF">BFW38_13515</name>
</gene>
<dbReference type="Gene3D" id="1.10.10.10">
    <property type="entry name" value="Winged helix-like DNA-binding domain superfamily/Winged helix DNA-binding domain"/>
    <property type="match status" value="1"/>
</dbReference>
<dbReference type="OrthoDB" id="5723059at2"/>
<evidence type="ECO:0000313" key="7">
    <source>
        <dbReference type="Proteomes" id="UP000094291"/>
    </source>
</evidence>
<dbReference type="Gene3D" id="3.40.190.10">
    <property type="entry name" value="Periplasmic binding protein-like II"/>
    <property type="match status" value="2"/>
</dbReference>
<proteinExistence type="inferred from homology"/>
<dbReference type="PANTHER" id="PTHR30579:SF7">
    <property type="entry name" value="HTH-TYPE TRANSCRIPTIONAL REGULATOR LRHA-RELATED"/>
    <property type="match status" value="1"/>
</dbReference>
<organism evidence="6 7">
    <name type="scientific">Terasakiispira papahanaumokuakeensis</name>
    <dbReference type="NCBI Taxonomy" id="197479"/>
    <lineage>
        <taxon>Bacteria</taxon>
        <taxon>Pseudomonadati</taxon>
        <taxon>Pseudomonadota</taxon>
        <taxon>Gammaproteobacteria</taxon>
        <taxon>Oceanospirillales</taxon>
        <taxon>Terasakiispira</taxon>
    </lineage>
</organism>